<dbReference type="PANTHER" id="PTHR43808">
    <property type="entry name" value="ACETYLORNITHINE DEACETYLASE"/>
    <property type="match status" value="1"/>
</dbReference>
<organism evidence="1 2">
    <name type="scientific">Sporosarcina contaminans</name>
    <dbReference type="NCBI Taxonomy" id="633403"/>
    <lineage>
        <taxon>Bacteria</taxon>
        <taxon>Bacillati</taxon>
        <taxon>Bacillota</taxon>
        <taxon>Bacilli</taxon>
        <taxon>Bacillales</taxon>
        <taxon>Caryophanaceae</taxon>
        <taxon>Sporosarcina</taxon>
    </lineage>
</organism>
<dbReference type="SUPFAM" id="SSF53187">
    <property type="entry name" value="Zn-dependent exopeptidases"/>
    <property type="match status" value="1"/>
</dbReference>
<protein>
    <submittedName>
        <fullName evidence="1">M20/M25/M40 family metallo-hydrolase</fullName>
    </submittedName>
</protein>
<gene>
    <name evidence="1" type="ORF">ACFQ38_07890</name>
</gene>
<comment type="caution">
    <text evidence="1">The sequence shown here is derived from an EMBL/GenBank/DDBJ whole genome shotgun (WGS) entry which is preliminary data.</text>
</comment>
<dbReference type="Proteomes" id="UP001597231">
    <property type="component" value="Unassembled WGS sequence"/>
</dbReference>
<dbReference type="PANTHER" id="PTHR43808:SF27">
    <property type="entry name" value="PROTEIN ROCB"/>
    <property type="match status" value="1"/>
</dbReference>
<dbReference type="EMBL" id="JBHTLT010000037">
    <property type="protein sequence ID" value="MFD1205023.1"/>
    <property type="molecule type" value="Genomic_DNA"/>
</dbReference>
<dbReference type="Gene3D" id="3.40.630.10">
    <property type="entry name" value="Zn peptidases"/>
    <property type="match status" value="1"/>
</dbReference>
<dbReference type="InterPro" id="IPR050072">
    <property type="entry name" value="Peptidase_M20A"/>
</dbReference>
<evidence type="ECO:0000313" key="2">
    <source>
        <dbReference type="Proteomes" id="UP001597231"/>
    </source>
</evidence>
<reference evidence="2" key="1">
    <citation type="journal article" date="2019" name="Int. J. Syst. Evol. Microbiol.">
        <title>The Global Catalogue of Microorganisms (GCM) 10K type strain sequencing project: providing services to taxonomists for standard genome sequencing and annotation.</title>
        <authorList>
            <consortium name="The Broad Institute Genomics Platform"/>
            <consortium name="The Broad Institute Genome Sequencing Center for Infectious Disease"/>
            <person name="Wu L."/>
            <person name="Ma J."/>
        </authorList>
    </citation>
    <scope>NUCLEOTIDE SEQUENCE [LARGE SCALE GENOMIC DNA]</scope>
    <source>
        <strain evidence="2">CCUG 53915</strain>
    </source>
</reference>
<dbReference type="PIRSF" id="PIRSF010386">
    <property type="entry name" value="RocB"/>
    <property type="match status" value="1"/>
</dbReference>
<dbReference type="Pfam" id="PF01546">
    <property type="entry name" value="Peptidase_M20"/>
    <property type="match status" value="1"/>
</dbReference>
<dbReference type="InterPro" id="IPR012166">
    <property type="entry name" value="Uncharacterised_RocB"/>
</dbReference>
<evidence type="ECO:0000313" key="1">
    <source>
        <dbReference type="EMBL" id="MFD1205023.1"/>
    </source>
</evidence>
<sequence>MYNQLKTMKTYEQVELLTRHLVSMNSINGTIGEVRIVQEIYQILSSFPYFKQHPDHLYLQKIEGDPIGRQNVFAFVEGGRQSNQTVLYHSHIDTVAVEDFGPLKEHAFSPDAMEAFFCDYDSDPEIQKEALSGEWMFGRGSVDMKSGAAVHIVNILYFSEHREQLEGNVLLLCNGDEESEHRGMIGALSELNRLQFEHGLKFITAINTDFITPLYDGDPHRYIYTGAAGKILPCFHIYGKEVHVGDTLAGIDPNFIAAKLTERIHNRYALAEKIPNELVLPPTCLYQRDTKELYTVQTAISSHLYFNFFIYEKTPEQVLEMMLQEAKTVCEEAEIYLQKQFEEYIEFTNLPKRKLSWDIEVTSYEDYILYLNKHGVHVESIIQKTLAEKGSGDLREVCFSIVNALQEADPEKKARVILFFAPPFLPHNYLKADDARDVKIQSALAKVLKKMGEATGEQFEIKKFFPYLADGSFLSIHETDEQLAPLLNNLPEWDNIYTIPFNTIKNLNIPSINMGVYGKDGHKWTERVYKPYSFGILPELIRETTIDLLEQESEKQMLEMA</sequence>
<proteinExistence type="predicted"/>
<dbReference type="InterPro" id="IPR002933">
    <property type="entry name" value="Peptidase_M20"/>
</dbReference>
<name>A0ABW3U009_9BACL</name>
<keyword evidence="2" id="KW-1185">Reference proteome</keyword>
<accession>A0ABW3U009</accession>
<dbReference type="RefSeq" id="WP_336824487.1">
    <property type="nucleotide sequence ID" value="NZ_JBHTLT010000037.1"/>
</dbReference>